<sequence>MSIPKFNEAKLSSPTPGPSSRPTRLSLSSFQNPHPYNNLGQITAAHGSSIVTTKFSSFLLKAAFLQKLSSTPAMKTNRKT</sequence>
<keyword evidence="3" id="KW-1185">Reference proteome</keyword>
<comment type="caution">
    <text evidence="2">The sequence shown here is derived from an EMBL/GenBank/DDBJ whole genome shotgun (WGS) entry which is preliminary data.</text>
</comment>
<reference evidence="2" key="1">
    <citation type="submission" date="2020-08" db="EMBL/GenBank/DDBJ databases">
        <title>Multicomponent nature underlies the extraordinary mechanical properties of spider dragline silk.</title>
        <authorList>
            <person name="Kono N."/>
            <person name="Nakamura H."/>
            <person name="Mori M."/>
            <person name="Yoshida Y."/>
            <person name="Ohtoshi R."/>
            <person name="Malay A.D."/>
            <person name="Moran D.A.P."/>
            <person name="Tomita M."/>
            <person name="Numata K."/>
            <person name="Arakawa K."/>
        </authorList>
    </citation>
    <scope>NUCLEOTIDE SEQUENCE</scope>
</reference>
<gene>
    <name evidence="2" type="ORF">TNCV_2565161</name>
</gene>
<organism evidence="2 3">
    <name type="scientific">Trichonephila clavipes</name>
    <name type="common">Golden silk orbweaver</name>
    <name type="synonym">Nephila clavipes</name>
    <dbReference type="NCBI Taxonomy" id="2585209"/>
    <lineage>
        <taxon>Eukaryota</taxon>
        <taxon>Metazoa</taxon>
        <taxon>Ecdysozoa</taxon>
        <taxon>Arthropoda</taxon>
        <taxon>Chelicerata</taxon>
        <taxon>Arachnida</taxon>
        <taxon>Araneae</taxon>
        <taxon>Araneomorphae</taxon>
        <taxon>Entelegynae</taxon>
        <taxon>Araneoidea</taxon>
        <taxon>Nephilidae</taxon>
        <taxon>Trichonephila</taxon>
    </lineage>
</organism>
<name>A0A8X6SP73_TRICX</name>
<dbReference type="Proteomes" id="UP000887159">
    <property type="component" value="Unassembled WGS sequence"/>
</dbReference>
<protein>
    <submittedName>
        <fullName evidence="2">Uncharacterized protein</fullName>
    </submittedName>
</protein>
<dbReference type="EMBL" id="BMAU01021298">
    <property type="protein sequence ID" value="GFY10488.1"/>
    <property type="molecule type" value="Genomic_DNA"/>
</dbReference>
<proteinExistence type="predicted"/>
<evidence type="ECO:0000313" key="2">
    <source>
        <dbReference type="EMBL" id="GFY10488.1"/>
    </source>
</evidence>
<evidence type="ECO:0000313" key="3">
    <source>
        <dbReference type="Proteomes" id="UP000887159"/>
    </source>
</evidence>
<feature type="compositionally biased region" description="Low complexity" evidence="1">
    <location>
        <begin position="11"/>
        <end position="29"/>
    </location>
</feature>
<accession>A0A8X6SP73</accession>
<dbReference type="AlphaFoldDB" id="A0A8X6SP73"/>
<evidence type="ECO:0000256" key="1">
    <source>
        <dbReference type="SAM" id="MobiDB-lite"/>
    </source>
</evidence>
<feature type="region of interest" description="Disordered" evidence="1">
    <location>
        <begin position="1"/>
        <end position="32"/>
    </location>
</feature>